<name>A0ABT6DMG5_9BACT</name>
<protein>
    <recommendedName>
        <fullName evidence="5">Bdellovibrio beta-sandwich domain-containing protein</fullName>
    </recommendedName>
</protein>
<comment type="caution">
    <text evidence="3">The sequence shown here is derived from an EMBL/GenBank/DDBJ whole genome shotgun (WGS) entry which is preliminary data.</text>
</comment>
<evidence type="ECO:0000313" key="4">
    <source>
        <dbReference type="Proteomes" id="UP001152321"/>
    </source>
</evidence>
<evidence type="ECO:0008006" key="5">
    <source>
        <dbReference type="Google" id="ProtNLM"/>
    </source>
</evidence>
<evidence type="ECO:0000256" key="2">
    <source>
        <dbReference type="SAM" id="SignalP"/>
    </source>
</evidence>
<feature type="compositionally biased region" description="Pro residues" evidence="1">
    <location>
        <begin position="36"/>
        <end position="45"/>
    </location>
</feature>
<keyword evidence="2" id="KW-0732">Signal</keyword>
<feature type="region of interest" description="Disordered" evidence="1">
    <location>
        <begin position="23"/>
        <end position="45"/>
    </location>
</feature>
<feature type="chain" id="PRO_5046193501" description="Bdellovibrio beta-sandwich domain-containing protein" evidence="2">
    <location>
        <begin position="20"/>
        <end position="155"/>
    </location>
</feature>
<dbReference type="Proteomes" id="UP001152321">
    <property type="component" value="Unassembled WGS sequence"/>
</dbReference>
<dbReference type="EMBL" id="JANRMI010000004">
    <property type="protein sequence ID" value="MDG0817809.1"/>
    <property type="molecule type" value="Genomic_DNA"/>
</dbReference>
<accession>A0ABT6DMG5</accession>
<proteinExistence type="predicted"/>
<dbReference type="RefSeq" id="WP_277579280.1">
    <property type="nucleotide sequence ID" value="NZ_JANRMI010000004.1"/>
</dbReference>
<organism evidence="3 4">
    <name type="scientific">Bdellovibrio svalbardensis</name>
    <dbReference type="NCBI Taxonomy" id="2972972"/>
    <lineage>
        <taxon>Bacteria</taxon>
        <taxon>Pseudomonadati</taxon>
        <taxon>Bdellovibrionota</taxon>
        <taxon>Bdellovibrionia</taxon>
        <taxon>Bdellovibrionales</taxon>
        <taxon>Pseudobdellovibrionaceae</taxon>
        <taxon>Bdellovibrio</taxon>
    </lineage>
</organism>
<evidence type="ECO:0000313" key="3">
    <source>
        <dbReference type="EMBL" id="MDG0817809.1"/>
    </source>
</evidence>
<sequence length="155" mass="17644">MLKWIVLLITALSLNTSFAWNDLPQPLPEDPGQQQPVPPPQPPSGVPVRYSLGTAELSRFKESEFTFYPQVGLNKLARLSLTAGRNNIEIKEVRIQYADYMDERLDYVLPGDLKSGNTRTISMDARPIYRIKVKAIASYFWKKPGNFRVDVAAYR</sequence>
<gene>
    <name evidence="3" type="ORF">NWE73_15615</name>
</gene>
<reference evidence="3" key="1">
    <citation type="submission" date="2022-08" db="EMBL/GenBank/DDBJ databases">
        <title>Novel Bdellovibrio Species Isolated from Svalbard: Designation Bdellovibrio svalbardensis.</title>
        <authorList>
            <person name="Mitchell R.J."/>
            <person name="Choi S.Y."/>
        </authorList>
    </citation>
    <scope>NUCLEOTIDE SEQUENCE</scope>
    <source>
        <strain evidence="3">PAP01</strain>
    </source>
</reference>
<evidence type="ECO:0000256" key="1">
    <source>
        <dbReference type="SAM" id="MobiDB-lite"/>
    </source>
</evidence>
<feature type="signal peptide" evidence="2">
    <location>
        <begin position="1"/>
        <end position="19"/>
    </location>
</feature>
<keyword evidence="4" id="KW-1185">Reference proteome</keyword>